<dbReference type="CDD" id="cd12148">
    <property type="entry name" value="fungal_TF_MHR"/>
    <property type="match status" value="1"/>
</dbReference>
<keyword evidence="4" id="KW-1185">Reference proteome</keyword>
<dbReference type="Proteomes" id="UP000754883">
    <property type="component" value="Unassembled WGS sequence"/>
</dbReference>
<evidence type="ECO:0000313" key="3">
    <source>
        <dbReference type="EMBL" id="CAG9984317.1"/>
    </source>
</evidence>
<dbReference type="AlphaFoldDB" id="A0A9N9U8T8"/>
<protein>
    <recommendedName>
        <fullName evidence="2">Xylanolytic transcriptional activator regulatory domain-containing protein</fullName>
    </recommendedName>
</protein>
<evidence type="ECO:0000256" key="1">
    <source>
        <dbReference type="ARBA" id="ARBA00023242"/>
    </source>
</evidence>
<dbReference type="EMBL" id="CABFNO020001387">
    <property type="protein sequence ID" value="CAG9984317.1"/>
    <property type="molecule type" value="Genomic_DNA"/>
</dbReference>
<dbReference type="GO" id="GO:0006351">
    <property type="term" value="P:DNA-templated transcription"/>
    <property type="evidence" value="ECO:0007669"/>
    <property type="project" value="InterPro"/>
</dbReference>
<evidence type="ECO:0000313" key="4">
    <source>
        <dbReference type="Proteomes" id="UP000754883"/>
    </source>
</evidence>
<dbReference type="GO" id="GO:0003700">
    <property type="term" value="F:DNA-binding transcription factor activity"/>
    <property type="evidence" value="ECO:0007669"/>
    <property type="project" value="InterPro"/>
</dbReference>
<dbReference type="PANTHER" id="PTHR46910:SF32">
    <property type="entry name" value="TRANSCRIPTION FACTOR DOMAIN-CONTAINING PROTEIN-RELATED"/>
    <property type="match status" value="1"/>
</dbReference>
<dbReference type="GO" id="GO:0008270">
    <property type="term" value="F:zinc ion binding"/>
    <property type="evidence" value="ECO:0007669"/>
    <property type="project" value="InterPro"/>
</dbReference>
<dbReference type="GO" id="GO:0003677">
    <property type="term" value="F:DNA binding"/>
    <property type="evidence" value="ECO:0007669"/>
    <property type="project" value="InterPro"/>
</dbReference>
<sequence>MLARKQLDVQDLSLTNIATNEESRAYPLSWSSSGFEDPANFTDLPSEDYSMYLLNSLQFHVGQLYHLFDQTEFMKLFHIFYQSPAEVARHNRIWYVQLLTLLGLAKSLIIQPARDATRLPGTDLFIRAMSLLPDTPYLYSDALTSVETLCAISLFLQCADSRNTAYVYIGSALRMAITFGLHRERPTHDWGPELTLRCQRAWWTVYILDRTFSSSMGVPIAIQDADITAKMPSREGSRSSTALHIHVKLSNLISEVVNST</sequence>
<evidence type="ECO:0000259" key="2">
    <source>
        <dbReference type="SMART" id="SM00906"/>
    </source>
</evidence>
<reference evidence="3 4" key="2">
    <citation type="submission" date="2021-10" db="EMBL/GenBank/DDBJ databases">
        <authorList>
            <person name="Piombo E."/>
        </authorList>
    </citation>
    <scope>NUCLEOTIDE SEQUENCE [LARGE SCALE GENOMIC DNA]</scope>
</reference>
<comment type="caution">
    <text evidence="3">The sequence shown here is derived from an EMBL/GenBank/DDBJ whole genome shotgun (WGS) entry which is preliminary data.</text>
</comment>
<dbReference type="InterPro" id="IPR007219">
    <property type="entry name" value="XnlR_reg_dom"/>
</dbReference>
<organism evidence="3 4">
    <name type="scientific">Clonostachys byssicola</name>
    <dbReference type="NCBI Taxonomy" id="160290"/>
    <lineage>
        <taxon>Eukaryota</taxon>
        <taxon>Fungi</taxon>
        <taxon>Dikarya</taxon>
        <taxon>Ascomycota</taxon>
        <taxon>Pezizomycotina</taxon>
        <taxon>Sordariomycetes</taxon>
        <taxon>Hypocreomycetidae</taxon>
        <taxon>Hypocreales</taxon>
        <taxon>Bionectriaceae</taxon>
        <taxon>Clonostachys</taxon>
    </lineage>
</organism>
<dbReference type="Pfam" id="PF04082">
    <property type="entry name" value="Fungal_trans"/>
    <property type="match status" value="1"/>
</dbReference>
<keyword evidence="1" id="KW-0539">Nucleus</keyword>
<dbReference type="SMART" id="SM00906">
    <property type="entry name" value="Fungal_trans"/>
    <property type="match status" value="1"/>
</dbReference>
<name>A0A9N9U8T8_9HYPO</name>
<reference evidence="4" key="1">
    <citation type="submission" date="2019-06" db="EMBL/GenBank/DDBJ databases">
        <authorList>
            <person name="Broberg M."/>
        </authorList>
    </citation>
    <scope>NUCLEOTIDE SEQUENCE [LARGE SCALE GENOMIC DNA]</scope>
</reference>
<proteinExistence type="predicted"/>
<dbReference type="OrthoDB" id="3548654at2759"/>
<dbReference type="InterPro" id="IPR050987">
    <property type="entry name" value="AtrR-like"/>
</dbReference>
<accession>A0A9N9U8T8</accession>
<feature type="domain" description="Xylanolytic transcriptional activator regulatory" evidence="2">
    <location>
        <begin position="165"/>
        <end position="238"/>
    </location>
</feature>
<dbReference type="PANTHER" id="PTHR46910">
    <property type="entry name" value="TRANSCRIPTION FACTOR PDR1"/>
    <property type="match status" value="1"/>
</dbReference>
<gene>
    <name evidence="3" type="ORF">CBYS24578_00012080</name>
</gene>